<feature type="transmembrane region" description="Helical" evidence="1">
    <location>
        <begin position="112"/>
        <end position="130"/>
    </location>
</feature>
<reference evidence="2 3" key="1">
    <citation type="submission" date="2021-01" db="EMBL/GenBank/DDBJ databases">
        <title>Genome public.</title>
        <authorList>
            <person name="Liu C."/>
            <person name="Sun Q."/>
        </authorList>
    </citation>
    <scope>NUCLEOTIDE SEQUENCE [LARGE SCALE GENOMIC DNA]</scope>
    <source>
        <strain evidence="2 3">JC656</strain>
    </source>
</reference>
<protein>
    <submittedName>
        <fullName evidence="2">YrdB family protein</fullName>
    </submittedName>
</protein>
<keyword evidence="1" id="KW-0812">Transmembrane</keyword>
<dbReference type="EMBL" id="JAERRC010000030">
    <property type="protein sequence ID" value="MBL0706565.1"/>
    <property type="molecule type" value="Genomic_DNA"/>
</dbReference>
<dbReference type="InterPro" id="IPR021214">
    <property type="entry name" value="DUF2568"/>
</dbReference>
<sequence>MTSEPTRRSDARRRPAVDPEVQQGPWGVLHAALAFLLEVAALAAFWYIGSRLIHGVGGLALGLGVAAVFVGVWAVFVAPRAPRRIPWPWRPVAALALFIAAGAGLLAVGQALGAAMIAVAVVDAGLAFWLRSRV</sequence>
<keyword evidence="1" id="KW-0472">Membrane</keyword>
<comment type="caution">
    <text evidence="2">The sequence shown here is derived from an EMBL/GenBank/DDBJ whole genome shotgun (WGS) entry which is preliminary data.</text>
</comment>
<feature type="transmembrane region" description="Helical" evidence="1">
    <location>
        <begin position="55"/>
        <end position="77"/>
    </location>
</feature>
<keyword evidence="1" id="KW-1133">Transmembrane helix</keyword>
<dbReference type="Pfam" id="PF10823">
    <property type="entry name" value="DUF2568"/>
    <property type="match status" value="1"/>
</dbReference>
<evidence type="ECO:0000313" key="2">
    <source>
        <dbReference type="EMBL" id="MBL0706565.1"/>
    </source>
</evidence>
<evidence type="ECO:0000256" key="1">
    <source>
        <dbReference type="SAM" id="Phobius"/>
    </source>
</evidence>
<dbReference type="RefSeq" id="WP_189692941.1">
    <property type="nucleotide sequence ID" value="NZ_BNCM01000003.1"/>
</dbReference>
<name>A0ABS1K4K7_9MICC</name>
<organism evidence="2 3">
    <name type="scientific">Sinomonas cellulolyticus</name>
    <dbReference type="NCBI Taxonomy" id="2801916"/>
    <lineage>
        <taxon>Bacteria</taxon>
        <taxon>Bacillati</taxon>
        <taxon>Actinomycetota</taxon>
        <taxon>Actinomycetes</taxon>
        <taxon>Micrococcales</taxon>
        <taxon>Micrococcaceae</taxon>
        <taxon>Sinomonas</taxon>
    </lineage>
</organism>
<keyword evidence="3" id="KW-1185">Reference proteome</keyword>
<dbReference type="Proteomes" id="UP000639051">
    <property type="component" value="Unassembled WGS sequence"/>
</dbReference>
<feature type="transmembrane region" description="Helical" evidence="1">
    <location>
        <begin position="89"/>
        <end position="106"/>
    </location>
</feature>
<evidence type="ECO:0000313" key="3">
    <source>
        <dbReference type="Proteomes" id="UP000639051"/>
    </source>
</evidence>
<accession>A0ABS1K4K7</accession>
<feature type="transmembrane region" description="Helical" evidence="1">
    <location>
        <begin position="28"/>
        <end position="49"/>
    </location>
</feature>
<proteinExistence type="predicted"/>
<gene>
    <name evidence="2" type="ORF">JJE72_13795</name>
</gene>